<evidence type="ECO:0000313" key="3">
    <source>
        <dbReference type="Proteomes" id="UP001221898"/>
    </source>
</evidence>
<name>A0AAD7RIB7_9TELE</name>
<feature type="region of interest" description="Disordered" evidence="1">
    <location>
        <begin position="118"/>
        <end position="150"/>
    </location>
</feature>
<keyword evidence="3" id="KW-1185">Reference proteome</keyword>
<dbReference type="Proteomes" id="UP001221898">
    <property type="component" value="Unassembled WGS sequence"/>
</dbReference>
<evidence type="ECO:0000256" key="1">
    <source>
        <dbReference type="SAM" id="MobiDB-lite"/>
    </source>
</evidence>
<feature type="compositionally biased region" description="Polar residues" evidence="1">
    <location>
        <begin position="132"/>
        <end position="141"/>
    </location>
</feature>
<dbReference type="EMBL" id="JAINUG010000265">
    <property type="protein sequence ID" value="KAJ8384769.1"/>
    <property type="molecule type" value="Genomic_DNA"/>
</dbReference>
<feature type="region of interest" description="Disordered" evidence="1">
    <location>
        <begin position="1"/>
        <end position="27"/>
    </location>
</feature>
<protein>
    <submittedName>
        <fullName evidence="2">Uncharacterized protein</fullName>
    </submittedName>
</protein>
<gene>
    <name evidence="2" type="ORF">AAFF_G00198550</name>
</gene>
<dbReference type="AlphaFoldDB" id="A0AAD7RIB7"/>
<reference evidence="2" key="1">
    <citation type="journal article" date="2023" name="Science">
        <title>Genome structures resolve the early diversification of teleost fishes.</title>
        <authorList>
            <person name="Parey E."/>
            <person name="Louis A."/>
            <person name="Montfort J."/>
            <person name="Bouchez O."/>
            <person name="Roques C."/>
            <person name="Iampietro C."/>
            <person name="Lluch J."/>
            <person name="Castinel A."/>
            <person name="Donnadieu C."/>
            <person name="Desvignes T."/>
            <person name="Floi Bucao C."/>
            <person name="Jouanno E."/>
            <person name="Wen M."/>
            <person name="Mejri S."/>
            <person name="Dirks R."/>
            <person name="Jansen H."/>
            <person name="Henkel C."/>
            <person name="Chen W.J."/>
            <person name="Zahm M."/>
            <person name="Cabau C."/>
            <person name="Klopp C."/>
            <person name="Thompson A.W."/>
            <person name="Robinson-Rechavi M."/>
            <person name="Braasch I."/>
            <person name="Lecointre G."/>
            <person name="Bobe J."/>
            <person name="Postlethwait J.H."/>
            <person name="Berthelot C."/>
            <person name="Roest Crollius H."/>
            <person name="Guiguen Y."/>
        </authorList>
    </citation>
    <scope>NUCLEOTIDE SEQUENCE</scope>
    <source>
        <strain evidence="2">NC1722</strain>
    </source>
</reference>
<accession>A0AAD7RIB7</accession>
<comment type="caution">
    <text evidence="2">The sequence shown here is derived from an EMBL/GenBank/DDBJ whole genome shotgun (WGS) entry which is preliminary data.</text>
</comment>
<evidence type="ECO:0000313" key="2">
    <source>
        <dbReference type="EMBL" id="KAJ8384769.1"/>
    </source>
</evidence>
<sequence>MAAPLSSSSEDDAFEPNPWQKQKRTASKRCKNSSKRCYMHLISVQKEAVQDFTQTRWDTYRTNLQRWLHLQGESKEIAETFKHCVDINFDNIPEDAGFHATCYRRFIDKKRLVAAEKRVTQTPGEPGAADTDSVSTLSTSETPRKKLRSRTGLPVASAGHVLPVLCIICKKSGQVHQCWRKTAEGYAFTSNILVCRSVAGGS</sequence>
<proteinExistence type="predicted"/>
<organism evidence="2 3">
    <name type="scientific">Aldrovandia affinis</name>
    <dbReference type="NCBI Taxonomy" id="143900"/>
    <lineage>
        <taxon>Eukaryota</taxon>
        <taxon>Metazoa</taxon>
        <taxon>Chordata</taxon>
        <taxon>Craniata</taxon>
        <taxon>Vertebrata</taxon>
        <taxon>Euteleostomi</taxon>
        <taxon>Actinopterygii</taxon>
        <taxon>Neopterygii</taxon>
        <taxon>Teleostei</taxon>
        <taxon>Notacanthiformes</taxon>
        <taxon>Halosauridae</taxon>
        <taxon>Aldrovandia</taxon>
    </lineage>
</organism>